<dbReference type="Gene3D" id="1.20.1050.80">
    <property type="entry name" value="VPS9 domain"/>
    <property type="match status" value="1"/>
</dbReference>
<feature type="repeat" description="ANK" evidence="3">
    <location>
        <begin position="791"/>
        <end position="823"/>
    </location>
</feature>
<keyword evidence="10" id="KW-1185">Reference proteome</keyword>
<accession>A0A8K1CMH8</accession>
<evidence type="ECO:0000256" key="5">
    <source>
        <dbReference type="SAM" id="MobiDB-lite"/>
    </source>
</evidence>
<dbReference type="PROSITE" id="PS50088">
    <property type="entry name" value="ANK_REPEAT"/>
    <property type="match status" value="3"/>
</dbReference>
<feature type="domain" description="Ras-GEF" evidence="7">
    <location>
        <begin position="1394"/>
        <end position="1620"/>
    </location>
</feature>
<dbReference type="PANTHER" id="PTHR24198">
    <property type="entry name" value="ANKYRIN REPEAT AND PROTEIN KINASE DOMAIN-CONTAINING PROTEIN"/>
    <property type="match status" value="1"/>
</dbReference>
<dbReference type="PANTHER" id="PTHR24198:SF165">
    <property type="entry name" value="ANKYRIN REPEAT-CONTAINING PROTEIN-RELATED"/>
    <property type="match status" value="1"/>
</dbReference>
<keyword evidence="2 3" id="KW-0040">ANK repeat</keyword>
<feature type="region of interest" description="Disordered" evidence="5">
    <location>
        <begin position="22"/>
        <end position="224"/>
    </location>
</feature>
<feature type="domain" description="VPS9" evidence="8">
    <location>
        <begin position="508"/>
        <end position="654"/>
    </location>
</feature>
<dbReference type="SUPFAM" id="SSF48366">
    <property type="entry name" value="Ras GEF"/>
    <property type="match status" value="1"/>
</dbReference>
<dbReference type="InterPro" id="IPR036964">
    <property type="entry name" value="RASGEF_cat_dom_sf"/>
</dbReference>
<dbReference type="InterPro" id="IPR023578">
    <property type="entry name" value="Ras_GEF_dom_sf"/>
</dbReference>
<dbReference type="InterPro" id="IPR019804">
    <property type="entry name" value="Ras_G-nucl-exch_fac_CS"/>
</dbReference>
<dbReference type="Pfam" id="PF12796">
    <property type="entry name" value="Ank_2"/>
    <property type="match status" value="1"/>
</dbReference>
<dbReference type="Pfam" id="PF02204">
    <property type="entry name" value="VPS9"/>
    <property type="match status" value="1"/>
</dbReference>
<dbReference type="Gene3D" id="1.25.40.20">
    <property type="entry name" value="Ankyrin repeat-containing domain"/>
    <property type="match status" value="3"/>
</dbReference>
<proteinExistence type="predicted"/>
<dbReference type="SUPFAM" id="SSF50729">
    <property type="entry name" value="PH domain-like"/>
    <property type="match status" value="1"/>
</dbReference>
<evidence type="ECO:0000313" key="10">
    <source>
        <dbReference type="Proteomes" id="UP000794436"/>
    </source>
</evidence>
<organism evidence="9 10">
    <name type="scientific">Pythium oligandrum</name>
    <name type="common">Mycoparasitic fungus</name>
    <dbReference type="NCBI Taxonomy" id="41045"/>
    <lineage>
        <taxon>Eukaryota</taxon>
        <taxon>Sar</taxon>
        <taxon>Stramenopiles</taxon>
        <taxon>Oomycota</taxon>
        <taxon>Peronosporomycetes</taxon>
        <taxon>Pythiales</taxon>
        <taxon>Pythiaceae</taxon>
        <taxon>Pythium</taxon>
    </lineage>
</organism>
<dbReference type="SUPFAM" id="SSF109993">
    <property type="entry name" value="VPS9 domain"/>
    <property type="match status" value="1"/>
</dbReference>
<dbReference type="SUPFAM" id="SSF48403">
    <property type="entry name" value="Ankyrin repeat"/>
    <property type="match status" value="1"/>
</dbReference>
<feature type="repeat" description="ANK" evidence="3">
    <location>
        <begin position="923"/>
        <end position="955"/>
    </location>
</feature>
<dbReference type="PROSITE" id="PS00720">
    <property type="entry name" value="RASGEF"/>
    <property type="match status" value="1"/>
</dbReference>
<dbReference type="GO" id="GO:0005737">
    <property type="term" value="C:cytoplasm"/>
    <property type="evidence" value="ECO:0007669"/>
    <property type="project" value="TreeGrafter"/>
</dbReference>
<dbReference type="InterPro" id="IPR011993">
    <property type="entry name" value="PH-like_dom_sf"/>
</dbReference>
<dbReference type="InterPro" id="IPR001849">
    <property type="entry name" value="PH_domain"/>
</dbReference>
<evidence type="ECO:0000313" key="9">
    <source>
        <dbReference type="EMBL" id="TMW65628.1"/>
    </source>
</evidence>
<reference evidence="9" key="1">
    <citation type="submission" date="2019-03" db="EMBL/GenBank/DDBJ databases">
        <title>Long read genome sequence of the mycoparasitic Pythium oligandrum ATCC 38472 isolated from sugarbeet rhizosphere.</title>
        <authorList>
            <person name="Gaulin E."/>
        </authorList>
    </citation>
    <scope>NUCLEOTIDE SEQUENCE</scope>
    <source>
        <strain evidence="9">ATCC 38472_TT</strain>
    </source>
</reference>
<evidence type="ECO:0000259" key="6">
    <source>
        <dbReference type="PROSITE" id="PS50003"/>
    </source>
</evidence>
<name>A0A8K1CMH8_PYTOL</name>
<evidence type="ECO:0000256" key="1">
    <source>
        <dbReference type="ARBA" id="ARBA00022737"/>
    </source>
</evidence>
<gene>
    <name evidence="9" type="ORF">Poli38472_008270</name>
</gene>
<dbReference type="Pfam" id="PF00617">
    <property type="entry name" value="RasGEF"/>
    <property type="match status" value="1"/>
</dbReference>
<dbReference type="Pfam" id="PF13637">
    <property type="entry name" value="Ank_4"/>
    <property type="match status" value="1"/>
</dbReference>
<dbReference type="SMART" id="SM00147">
    <property type="entry name" value="RasGEF"/>
    <property type="match status" value="1"/>
</dbReference>
<dbReference type="SMART" id="SM00248">
    <property type="entry name" value="ANK"/>
    <property type="match status" value="7"/>
</dbReference>
<feature type="compositionally biased region" description="Acidic residues" evidence="5">
    <location>
        <begin position="111"/>
        <end position="147"/>
    </location>
</feature>
<comment type="caution">
    <text evidence="9">The sequence shown here is derived from an EMBL/GenBank/DDBJ whole genome shotgun (WGS) entry which is preliminary data.</text>
</comment>
<evidence type="ECO:0000256" key="3">
    <source>
        <dbReference type="PROSITE-ProRule" id="PRU00023"/>
    </source>
</evidence>
<dbReference type="InterPro" id="IPR037191">
    <property type="entry name" value="VPS9_dom_sf"/>
</dbReference>
<dbReference type="InterPro" id="IPR002110">
    <property type="entry name" value="Ankyrin_rpt"/>
</dbReference>
<dbReference type="InterPro" id="IPR036770">
    <property type="entry name" value="Ankyrin_rpt-contain_sf"/>
</dbReference>
<dbReference type="Gene3D" id="1.10.840.10">
    <property type="entry name" value="Ras guanine-nucleotide exchange factors catalytic domain"/>
    <property type="match status" value="1"/>
</dbReference>
<feature type="compositionally biased region" description="Low complexity" evidence="5">
    <location>
        <begin position="1353"/>
        <end position="1365"/>
    </location>
</feature>
<dbReference type="GO" id="GO:0005085">
    <property type="term" value="F:guanyl-nucleotide exchange factor activity"/>
    <property type="evidence" value="ECO:0007669"/>
    <property type="project" value="UniProtKB-KW"/>
</dbReference>
<dbReference type="GO" id="GO:0007264">
    <property type="term" value="P:small GTPase-mediated signal transduction"/>
    <property type="evidence" value="ECO:0007669"/>
    <property type="project" value="InterPro"/>
</dbReference>
<protein>
    <submittedName>
        <fullName evidence="9">Uncharacterized protein</fullName>
    </submittedName>
</protein>
<keyword evidence="4" id="KW-0344">Guanine-nucleotide releasing factor</keyword>
<dbReference type="InterPro" id="IPR003123">
    <property type="entry name" value="VPS9"/>
</dbReference>
<dbReference type="Pfam" id="PF00169">
    <property type="entry name" value="PH"/>
    <property type="match status" value="1"/>
</dbReference>
<feature type="region of interest" description="Disordered" evidence="5">
    <location>
        <begin position="1351"/>
        <end position="1373"/>
    </location>
</feature>
<feature type="compositionally biased region" description="Low complexity" evidence="5">
    <location>
        <begin position="34"/>
        <end position="55"/>
    </location>
</feature>
<dbReference type="PROSITE" id="PS50009">
    <property type="entry name" value="RASGEF_CAT"/>
    <property type="match status" value="1"/>
</dbReference>
<dbReference type="PROSITE" id="PS50297">
    <property type="entry name" value="ANK_REP_REGION"/>
    <property type="match status" value="3"/>
</dbReference>
<dbReference type="InterPro" id="IPR001895">
    <property type="entry name" value="RASGEF_cat_dom"/>
</dbReference>
<keyword evidence="1" id="KW-0677">Repeat</keyword>
<dbReference type="EMBL" id="SPLM01000037">
    <property type="protein sequence ID" value="TMW65628.1"/>
    <property type="molecule type" value="Genomic_DNA"/>
</dbReference>
<feature type="repeat" description="ANK" evidence="3">
    <location>
        <begin position="956"/>
        <end position="988"/>
    </location>
</feature>
<evidence type="ECO:0000259" key="8">
    <source>
        <dbReference type="PROSITE" id="PS51205"/>
    </source>
</evidence>
<dbReference type="OrthoDB" id="10254377at2759"/>
<feature type="domain" description="PH" evidence="6">
    <location>
        <begin position="251"/>
        <end position="359"/>
    </location>
</feature>
<feature type="compositionally biased region" description="Pro residues" evidence="5">
    <location>
        <begin position="56"/>
        <end position="72"/>
    </location>
</feature>
<evidence type="ECO:0000256" key="4">
    <source>
        <dbReference type="PROSITE-ProRule" id="PRU00168"/>
    </source>
</evidence>
<dbReference type="SMART" id="SM00233">
    <property type="entry name" value="PH"/>
    <property type="match status" value="1"/>
</dbReference>
<feature type="compositionally biased region" description="Basic and acidic residues" evidence="5">
    <location>
        <begin position="187"/>
        <end position="203"/>
    </location>
</feature>
<evidence type="ECO:0000259" key="7">
    <source>
        <dbReference type="PROSITE" id="PS50009"/>
    </source>
</evidence>
<sequence>MDKMSMERLGVTYSKYFSAFLADEEQQRPGSRGSSITRESTASSTRSSVFSNRPSARPPTTPGNGILPPPPNANGVHTRASPSQSMRKTRASTAEEIPVLEARKNSTFYSDGDDDSEEEEDEEVDDDDDDEEDEDDDEDDDDDEDGQVDNVLPLPGMTTSMENVPVLQSLEDAKAKDGRKKKKKKSGRDDGRSTLRKLRDAARRSPKRPRQGANGEILERQNSQPTISSSLNELLIYGRSSISGNSATVRQMVRSGWLFRKGQHLKTWKRRYFVLLKRTKVSTGEYTASLQYYKGSNFGKIRGEIDLHEAPLTIRFVDSNESKKPFCFEISRGDFALLCQGKDDEDVSAWVCHLQALTAREDSGSAVAAATRFSMATTGSFRRVQSIPTVMDNRAIFIVAELRKLLHNSKSAEATKCKSFTKGFECRNPGSLRQLRDLHATVTDSIMRTHGTRIIGMAEEKLKSDPLSLPQPPLTLDDLRAITSRHVEEVLYVSSEEAIMTFLRRAYGEDDSVVSRKLRWLQGKDQTYFNIPLEHVSWKEWRKASKILSQAAGAQLPTAKYEIILAALKEIRATYAEEHNKQLDAEPLETDDLIPIFTFVLANSGLDNLISLRLLLSELNGAWAVGGSLDDGTALSIFKYAVDFIANVSIPAVLEDIFKDQITLSIEGEWRHVLELEVEQTYRYGAVIRQISQHGQSTIGNSIGRGHVLVTVNGQNVVLWPYPAIATLLKESSSPHRLAFIPGSSYFKILTSTKALWNVALVHACQRGDISSVQMLLANGADVNYVALESGGNTPLHIAVSAQHFNVVSYILQHGAKARTLGEFGRSALHMVGSPCMMPSSSIPVAAHVGNSLRQSMMEQFRPADKLVMIIKKLLNHGASMETTDIYGNTPLLLLAEKGCVQGIDVLIESNGGLDLNARNWHLGMSALALAAREGRRDVVEALLDYGVQPDMPNLRGDTPLHFAAAIGSKEICELLIQRGCAVDVRNRDGLTPLVAAVTRGFDFIERESGSKRRSTTSARPRTETDDVKVFSTIDCLLEAGAKLYAVCKRYRLPLHYAAMHGGQDVFEFVSKKMAQESDVDMRDIYGRSAACIAEARKTGKGLSQDEGAGEEEADETTAGEIQKYMNGDVRLSTMGMHAEPDLITQDRSGRREIVAGSLGAICTFLFDCDSYRLDDVSAFVTSCDITSFEAITEHLLAKLKAEIESPKGVYVRRMALHVLDMMVQSLLQKVKLDAEACRCIYECSMEVIALRSGEDTPSDEWLSSSLLSAFIEAAQSKRMYDLRLISSCEGAYTSLRNFLRVAKQSSTELKFLDDELFASTFGMEAISDTMRRRLSVAGVWTGEAPRSFYVRSNSTPSPSPTTTNRKTLSGMPLPRHKGSVLDRAPRLWVLDVDVSAIAEQITLFQHYLFSQIRANELLTSKKSAETTPAYDRLRQLHNHISRWVVNQILSRDDVDDRAQILAHFIKVAAVCLQPLQNFDGFMAIMNATNDSSVFRLKQTWGRLPAQIRDEWHDLNKFTENGARALNKPMRDATPPMIPYLGVVLQNVIAIQEFPDRVEGDLINFKKIRVLGALMRKFQSMQTSPYLLPTDKRVLEHICASLEYTNAETCFDRSLKVEPRVPTTGTTS</sequence>
<feature type="compositionally biased region" description="Basic residues" evidence="5">
    <location>
        <begin position="177"/>
        <end position="186"/>
    </location>
</feature>
<dbReference type="PROSITE" id="PS50003">
    <property type="entry name" value="PH_DOMAIN"/>
    <property type="match status" value="1"/>
</dbReference>
<dbReference type="PROSITE" id="PS51205">
    <property type="entry name" value="VPS9"/>
    <property type="match status" value="1"/>
</dbReference>
<dbReference type="Gene3D" id="2.30.29.30">
    <property type="entry name" value="Pleckstrin-homology domain (PH domain)/Phosphotyrosine-binding domain (PTB)"/>
    <property type="match status" value="1"/>
</dbReference>
<evidence type="ECO:0000256" key="2">
    <source>
        <dbReference type="ARBA" id="ARBA00023043"/>
    </source>
</evidence>
<dbReference type="Proteomes" id="UP000794436">
    <property type="component" value="Unassembled WGS sequence"/>
</dbReference>